<dbReference type="Proteomes" id="UP000186922">
    <property type="component" value="Unassembled WGS sequence"/>
</dbReference>
<keyword evidence="8" id="KW-1185">Reference proteome</keyword>
<keyword evidence="1" id="KW-0479">Metal-binding</keyword>
<dbReference type="PROSITE" id="PS01360">
    <property type="entry name" value="ZF_MYND_1"/>
    <property type="match status" value="1"/>
</dbReference>
<feature type="domain" description="MYND-type" evidence="6">
    <location>
        <begin position="50"/>
        <end position="97"/>
    </location>
</feature>
<dbReference type="InterPro" id="IPR046341">
    <property type="entry name" value="SET_dom_sf"/>
</dbReference>
<name>A0A1D1V4B2_RAMVA</name>
<dbReference type="Gene3D" id="6.10.140.2220">
    <property type="match status" value="1"/>
</dbReference>
<evidence type="ECO:0000256" key="1">
    <source>
        <dbReference type="ARBA" id="ARBA00022723"/>
    </source>
</evidence>
<reference evidence="7 8" key="1">
    <citation type="journal article" date="2016" name="Nat. Commun.">
        <title>Extremotolerant tardigrade genome and improved radiotolerance of human cultured cells by tardigrade-unique protein.</title>
        <authorList>
            <person name="Hashimoto T."/>
            <person name="Horikawa D.D."/>
            <person name="Saito Y."/>
            <person name="Kuwahara H."/>
            <person name="Kozuka-Hata H."/>
            <person name="Shin-I T."/>
            <person name="Minakuchi Y."/>
            <person name="Ohishi K."/>
            <person name="Motoyama A."/>
            <person name="Aizu T."/>
            <person name="Enomoto A."/>
            <person name="Kondo K."/>
            <person name="Tanaka S."/>
            <person name="Hara Y."/>
            <person name="Koshikawa S."/>
            <person name="Sagara H."/>
            <person name="Miura T."/>
            <person name="Yokobori S."/>
            <person name="Miyagawa K."/>
            <person name="Suzuki Y."/>
            <person name="Kubo T."/>
            <person name="Oyama M."/>
            <person name="Kohara Y."/>
            <person name="Fujiyama A."/>
            <person name="Arakawa K."/>
            <person name="Katayama T."/>
            <person name="Toyoda A."/>
            <person name="Kunieda T."/>
        </authorList>
    </citation>
    <scope>NUCLEOTIDE SEQUENCE [LARGE SCALE GENOMIC DNA]</scope>
    <source>
        <strain evidence="7 8">YOKOZUNA-1</strain>
    </source>
</reference>
<evidence type="ECO:0000313" key="7">
    <source>
        <dbReference type="EMBL" id="GAU93318.1"/>
    </source>
</evidence>
<dbReference type="GO" id="GO:0005634">
    <property type="term" value="C:nucleus"/>
    <property type="evidence" value="ECO:0007669"/>
    <property type="project" value="TreeGrafter"/>
</dbReference>
<dbReference type="InterPro" id="IPR050869">
    <property type="entry name" value="H3K4_H4K5_MeTrfase"/>
</dbReference>
<evidence type="ECO:0000256" key="3">
    <source>
        <dbReference type="ARBA" id="ARBA00022833"/>
    </source>
</evidence>
<keyword evidence="3" id="KW-0862">Zinc</keyword>
<dbReference type="Pfam" id="PF01753">
    <property type="entry name" value="zf-MYND"/>
    <property type="match status" value="1"/>
</dbReference>
<dbReference type="OrthoDB" id="265717at2759"/>
<dbReference type="PROSITE" id="PS50865">
    <property type="entry name" value="ZF_MYND_2"/>
    <property type="match status" value="1"/>
</dbReference>
<dbReference type="InterPro" id="IPR002893">
    <property type="entry name" value="Znf_MYND"/>
</dbReference>
<gene>
    <name evidence="7" type="primary">RvY_05279-1</name>
    <name evidence="7" type="synonym">RvY_05279.1</name>
    <name evidence="7" type="ORF">RvY_05279</name>
</gene>
<evidence type="ECO:0000256" key="5">
    <source>
        <dbReference type="SAM" id="MobiDB-lite"/>
    </source>
</evidence>
<evidence type="ECO:0000256" key="4">
    <source>
        <dbReference type="PROSITE-ProRule" id="PRU00134"/>
    </source>
</evidence>
<organism evidence="7 8">
    <name type="scientific">Ramazzottius varieornatus</name>
    <name type="common">Water bear</name>
    <name type="synonym">Tardigrade</name>
    <dbReference type="NCBI Taxonomy" id="947166"/>
    <lineage>
        <taxon>Eukaryota</taxon>
        <taxon>Metazoa</taxon>
        <taxon>Ecdysozoa</taxon>
        <taxon>Tardigrada</taxon>
        <taxon>Eutardigrada</taxon>
        <taxon>Parachela</taxon>
        <taxon>Hypsibioidea</taxon>
        <taxon>Ramazzottiidae</taxon>
        <taxon>Ramazzottius</taxon>
    </lineage>
</organism>
<dbReference type="Gene3D" id="2.170.270.10">
    <property type="entry name" value="SET domain"/>
    <property type="match status" value="1"/>
</dbReference>
<dbReference type="AlphaFoldDB" id="A0A1D1V4B2"/>
<comment type="caution">
    <text evidence="7">The sequence shown here is derived from an EMBL/GenBank/DDBJ whole genome shotgun (WGS) entry which is preliminary data.</text>
</comment>
<protein>
    <recommendedName>
        <fullName evidence="6">MYND-type domain-containing protein</fullName>
    </recommendedName>
</protein>
<dbReference type="Gene3D" id="1.10.220.160">
    <property type="match status" value="1"/>
</dbReference>
<dbReference type="STRING" id="947166.A0A1D1V4B2"/>
<keyword evidence="2 4" id="KW-0863">Zinc-finger</keyword>
<evidence type="ECO:0000259" key="6">
    <source>
        <dbReference type="PROSITE" id="PS50865"/>
    </source>
</evidence>
<evidence type="ECO:0000313" key="8">
    <source>
        <dbReference type="Proteomes" id="UP000186922"/>
    </source>
</evidence>
<dbReference type="SUPFAM" id="SSF144232">
    <property type="entry name" value="HIT/MYND zinc finger-like"/>
    <property type="match status" value="1"/>
</dbReference>
<dbReference type="PANTHER" id="PTHR12197:SF251">
    <property type="entry name" value="EG:BACR7C10.4 PROTEIN"/>
    <property type="match status" value="1"/>
</dbReference>
<feature type="region of interest" description="Disordered" evidence="5">
    <location>
        <begin position="527"/>
        <end position="554"/>
    </location>
</feature>
<dbReference type="EMBL" id="BDGG01000002">
    <property type="protein sequence ID" value="GAU93318.1"/>
    <property type="molecule type" value="Genomic_DNA"/>
</dbReference>
<dbReference type="GO" id="GO:0008270">
    <property type="term" value="F:zinc ion binding"/>
    <property type="evidence" value="ECO:0007669"/>
    <property type="project" value="UniProtKB-KW"/>
</dbReference>
<feature type="compositionally biased region" description="Basic residues" evidence="5">
    <location>
        <begin position="540"/>
        <end position="554"/>
    </location>
</feature>
<accession>A0A1D1V4B2</accession>
<sequence length="554" mass="62704">MGSVDEISSAVNKLTIALENGEGKYTLGMNVLSAEPWVWTITWNHRRKVCAACFTIPSNIRRTNGPDLRACESCKTYAYCNTECQKMGWTSGHFMECELMRNMALHLEKKGLLVMDQDKSEMSYSTSMVYYVTSLVAKALNRLHSDEGTTRSSEVDDKTARDFYENVNDAPPINLSQSERTLIKELLQAAFDVATVTDILPEAELWKYYCRTRSNISQMVDKTSHLPYGIGLYFENGAMRRCCDNNVVQTFKGKTMVMKATKDLTLSSELRSPGLVQDLQPLPRKLRQRYYLAIYGKECDCRKCSDEYEAEINPMKCVTSGCNEVIPTDLRALQPCRKCGVKSDEERLLQARKTYEEFIRRYAETCDLNAQVSKSHKALARREAPLGLLRQLDTNELVHPENFLRYCCLYVLGITYYKIATNIVPDTASCFAYREAWKHLKPLTELMGKFECKYDQRALRILKDAGVAAMYSATAQLEEAVAVFKGPRTKETLPKSKGVRDASAVMEQGPRLLAIMAERHVALYGRSVPPVKPGKDRKGASKNRLRAVKGGRVK</sequence>
<proteinExistence type="predicted"/>
<evidence type="ECO:0000256" key="2">
    <source>
        <dbReference type="ARBA" id="ARBA00022771"/>
    </source>
</evidence>
<dbReference type="PANTHER" id="PTHR12197">
    <property type="entry name" value="HISTONE-LYSINE N-METHYLTRANSFERASE SMYD"/>
    <property type="match status" value="1"/>
</dbReference>